<feature type="transmembrane region" description="Helical" evidence="2">
    <location>
        <begin position="56"/>
        <end position="77"/>
    </location>
</feature>
<evidence type="ECO:0000256" key="2">
    <source>
        <dbReference type="SAM" id="Phobius"/>
    </source>
</evidence>
<name>A0A1C5K7R4_9ACTN</name>
<keyword evidence="2" id="KW-0812">Transmembrane</keyword>
<evidence type="ECO:0000256" key="1">
    <source>
        <dbReference type="SAM" id="MobiDB-lite"/>
    </source>
</evidence>
<evidence type="ECO:0000313" key="4">
    <source>
        <dbReference type="Proteomes" id="UP000198217"/>
    </source>
</evidence>
<organism evidence="3 4">
    <name type="scientific">Micromonospora echinaurantiaca</name>
    <dbReference type="NCBI Taxonomy" id="47857"/>
    <lineage>
        <taxon>Bacteria</taxon>
        <taxon>Bacillati</taxon>
        <taxon>Actinomycetota</taxon>
        <taxon>Actinomycetes</taxon>
        <taxon>Micromonosporales</taxon>
        <taxon>Micromonosporaceae</taxon>
        <taxon>Micromonospora</taxon>
    </lineage>
</organism>
<keyword evidence="2" id="KW-1133">Transmembrane helix</keyword>
<protein>
    <recommendedName>
        <fullName evidence="5">CU044_5270 family protein</fullName>
    </recommendedName>
</protein>
<dbReference type="RefSeq" id="WP_088996540.1">
    <property type="nucleotide sequence ID" value="NZ_LT607750.1"/>
</dbReference>
<evidence type="ECO:0000313" key="3">
    <source>
        <dbReference type="EMBL" id="SCG78701.1"/>
    </source>
</evidence>
<dbReference type="Proteomes" id="UP000198217">
    <property type="component" value="Chromosome I"/>
</dbReference>
<dbReference type="InterPro" id="IPR047789">
    <property type="entry name" value="CU044_5270-like"/>
</dbReference>
<reference evidence="3 4" key="1">
    <citation type="submission" date="2016-06" db="EMBL/GenBank/DDBJ databases">
        <authorList>
            <person name="Kjaerup R.B."/>
            <person name="Dalgaard T.S."/>
            <person name="Juul-Madsen H.R."/>
        </authorList>
    </citation>
    <scope>NUCLEOTIDE SEQUENCE [LARGE SCALE GENOMIC DNA]</scope>
    <source>
        <strain evidence="3 4">DSM 43904</strain>
    </source>
</reference>
<keyword evidence="2" id="KW-0472">Membrane</keyword>
<sequence>MFGEQRTRTLLGPADPARNTATAQPRLSARDVIDLAEATAEPVDHRRRHARPIRRLVLTAGTLAVVAAGTTAIVHTFNATSPDTAPTASPPGPELGTVLLPVSYQYDSDAPAAGPQLRALADRLVNAEYDNSTGRYTYHHTKVWGEPLVTSPDGRYLISHITEWKVWQAPDGSGRQITIPHEPQYPDQESREYWQQEVLKAQAAEPVTSVSPGPQLSYMPLPPRPDSAPLPSNRAELAELLKVSIGGGPVSKQVSTVYGRYVVPRQTRAEILRILADVPGFLWRGQVTDRGGRNGVAITFDDREHDQRWLLIFDPNTGELLADELLTLSPVRVSSYQVILGTAWTDRF</sequence>
<gene>
    <name evidence="3" type="ORF">GA0070609_5663</name>
</gene>
<accession>A0A1C5K7R4</accession>
<keyword evidence="4" id="KW-1185">Reference proteome</keyword>
<dbReference type="AlphaFoldDB" id="A0A1C5K7R4"/>
<proteinExistence type="predicted"/>
<feature type="region of interest" description="Disordered" evidence="1">
    <location>
        <begin position="1"/>
        <end position="24"/>
    </location>
</feature>
<dbReference type="EMBL" id="LT607750">
    <property type="protein sequence ID" value="SCG78701.1"/>
    <property type="molecule type" value="Genomic_DNA"/>
</dbReference>
<evidence type="ECO:0008006" key="5">
    <source>
        <dbReference type="Google" id="ProtNLM"/>
    </source>
</evidence>
<dbReference type="NCBIfam" id="NF038083">
    <property type="entry name" value="CU044_5270_fam"/>
    <property type="match status" value="1"/>
</dbReference>